<name>A0A0A9B978_ARUDO</name>
<evidence type="ECO:0000313" key="1">
    <source>
        <dbReference type="EMBL" id="JAD60514.1"/>
    </source>
</evidence>
<reference evidence="1" key="1">
    <citation type="submission" date="2014-09" db="EMBL/GenBank/DDBJ databases">
        <authorList>
            <person name="Magalhaes I.L.F."/>
            <person name="Oliveira U."/>
            <person name="Santos F.R."/>
            <person name="Vidigal T.H.D.A."/>
            <person name="Brescovit A.D."/>
            <person name="Santos A.J."/>
        </authorList>
    </citation>
    <scope>NUCLEOTIDE SEQUENCE</scope>
    <source>
        <tissue evidence="1">Shoot tissue taken approximately 20 cm above the soil surface</tissue>
    </source>
</reference>
<organism evidence="1">
    <name type="scientific">Arundo donax</name>
    <name type="common">Giant reed</name>
    <name type="synonym">Donax arundinaceus</name>
    <dbReference type="NCBI Taxonomy" id="35708"/>
    <lineage>
        <taxon>Eukaryota</taxon>
        <taxon>Viridiplantae</taxon>
        <taxon>Streptophyta</taxon>
        <taxon>Embryophyta</taxon>
        <taxon>Tracheophyta</taxon>
        <taxon>Spermatophyta</taxon>
        <taxon>Magnoliopsida</taxon>
        <taxon>Liliopsida</taxon>
        <taxon>Poales</taxon>
        <taxon>Poaceae</taxon>
        <taxon>PACMAD clade</taxon>
        <taxon>Arundinoideae</taxon>
        <taxon>Arundineae</taxon>
        <taxon>Arundo</taxon>
    </lineage>
</organism>
<reference evidence="1" key="2">
    <citation type="journal article" date="2015" name="Data Brief">
        <title>Shoot transcriptome of the giant reed, Arundo donax.</title>
        <authorList>
            <person name="Barrero R.A."/>
            <person name="Guerrero F.D."/>
            <person name="Moolhuijzen P."/>
            <person name="Goolsby J.A."/>
            <person name="Tidwell J."/>
            <person name="Bellgard S.E."/>
            <person name="Bellgard M.I."/>
        </authorList>
    </citation>
    <scope>NUCLEOTIDE SEQUENCE</scope>
    <source>
        <tissue evidence="1">Shoot tissue taken approximately 20 cm above the soil surface</tissue>
    </source>
</reference>
<protein>
    <submittedName>
        <fullName evidence="1">Uncharacterized protein</fullName>
    </submittedName>
</protein>
<sequence length="34" mass="4116">MPCRRLRMRSTSWSSWIWRRGSKNGEPKKPKVGR</sequence>
<dbReference type="EMBL" id="GBRH01237381">
    <property type="protein sequence ID" value="JAD60514.1"/>
    <property type="molecule type" value="Transcribed_RNA"/>
</dbReference>
<proteinExistence type="predicted"/>
<accession>A0A0A9B978</accession>
<dbReference type="AlphaFoldDB" id="A0A0A9B978"/>